<protein>
    <submittedName>
        <fullName evidence="2">Uncharacterized protein</fullName>
    </submittedName>
</protein>
<accession>A0A0C6F3A9</accession>
<proteinExistence type="predicted"/>
<dbReference type="KEGG" id="maqu:Maq22A_c20465"/>
<evidence type="ECO:0000256" key="1">
    <source>
        <dbReference type="SAM" id="MobiDB-lite"/>
    </source>
</evidence>
<evidence type="ECO:0000313" key="2">
    <source>
        <dbReference type="EMBL" id="BAQ47136.1"/>
    </source>
</evidence>
<name>A0A0C6F3A9_9HYPH</name>
<dbReference type="RefSeq" id="WP_060848131.1">
    <property type="nucleotide sequence ID" value="NZ_AP014704.1"/>
</dbReference>
<reference evidence="2 3" key="1">
    <citation type="journal article" date="2015" name="Genome Announc.">
        <title>Complete Genome Sequence of Methylobacterium aquaticum Strain 22A, Isolated from Racomitrium japonicum Moss.</title>
        <authorList>
            <person name="Tani A."/>
            <person name="Ogura Y."/>
            <person name="Hayashi T."/>
            <person name="Kimbara K."/>
        </authorList>
    </citation>
    <scope>NUCLEOTIDE SEQUENCE [LARGE SCALE GENOMIC DNA]</scope>
    <source>
        <strain evidence="2 3">MA-22A</strain>
    </source>
</reference>
<reference evidence="3" key="2">
    <citation type="submission" date="2015-01" db="EMBL/GenBank/DDBJ databases">
        <title>Complete genome sequence of Methylobacterium aquaticum strain 22A.</title>
        <authorList>
            <person name="Tani A."/>
            <person name="Ogura Y."/>
            <person name="Hayashi T."/>
        </authorList>
    </citation>
    <scope>NUCLEOTIDE SEQUENCE [LARGE SCALE GENOMIC DNA]</scope>
    <source>
        <strain evidence="3">MA-22A</strain>
    </source>
</reference>
<sequence length="78" mass="8552">MRTRLREQVEPEVSAETAHLPARPAPSRDAAPWRRAAPLTAEDTALPGRMLMLLSRLHRSELELKAQAEQADAAGRGA</sequence>
<dbReference type="AlphaFoldDB" id="A0A0C6F3A9"/>
<organism evidence="2 3">
    <name type="scientific">Methylobacterium aquaticum</name>
    <dbReference type="NCBI Taxonomy" id="270351"/>
    <lineage>
        <taxon>Bacteria</taxon>
        <taxon>Pseudomonadati</taxon>
        <taxon>Pseudomonadota</taxon>
        <taxon>Alphaproteobacteria</taxon>
        <taxon>Hyphomicrobiales</taxon>
        <taxon>Methylobacteriaceae</taxon>
        <taxon>Methylobacterium</taxon>
    </lineage>
</organism>
<gene>
    <name evidence="2" type="ORF">Maq22A_c20465</name>
</gene>
<dbReference type="EMBL" id="AP014704">
    <property type="protein sequence ID" value="BAQ47136.1"/>
    <property type="molecule type" value="Genomic_DNA"/>
</dbReference>
<evidence type="ECO:0000313" key="3">
    <source>
        <dbReference type="Proteomes" id="UP000061432"/>
    </source>
</evidence>
<feature type="compositionally biased region" description="Low complexity" evidence="1">
    <location>
        <begin position="21"/>
        <end position="38"/>
    </location>
</feature>
<dbReference type="PATRIC" id="fig|270351.10.peg.3956"/>
<feature type="region of interest" description="Disordered" evidence="1">
    <location>
        <begin position="1"/>
        <end position="39"/>
    </location>
</feature>
<dbReference type="Proteomes" id="UP000061432">
    <property type="component" value="Chromosome"/>
</dbReference>